<dbReference type="RefSeq" id="WP_013942641.1">
    <property type="nucleotide sequence ID" value="NC_015713.1"/>
</dbReference>
<keyword evidence="7" id="KW-1133">Transmembrane helix</keyword>
<dbReference type="Pfam" id="PF01435">
    <property type="entry name" value="Peptidase_M48"/>
    <property type="match status" value="1"/>
</dbReference>
<dbReference type="HOGENOM" id="CLU_1049297_0_0_0"/>
<keyword evidence="10" id="KW-1185">Reference proteome</keyword>
<dbReference type="GO" id="GO:0046872">
    <property type="term" value="F:metal ion binding"/>
    <property type="evidence" value="ECO:0007669"/>
    <property type="project" value="UniProtKB-KW"/>
</dbReference>
<dbReference type="EMBL" id="FR872582">
    <property type="protein sequence ID" value="CCB88174.1"/>
    <property type="molecule type" value="Genomic_DNA"/>
</dbReference>
<comment type="cofactor">
    <cofactor evidence="6">
        <name>Zn(2+)</name>
        <dbReference type="ChEBI" id="CHEBI:29105"/>
    </cofactor>
    <text evidence="6">Binds 1 zinc ion per subunit.</text>
</comment>
<evidence type="ECO:0000259" key="8">
    <source>
        <dbReference type="Pfam" id="PF01435"/>
    </source>
</evidence>
<proteinExistence type="inferred from homology"/>
<protein>
    <recommendedName>
        <fullName evidence="8">Peptidase M48 domain-containing protein</fullName>
    </recommendedName>
</protein>
<evidence type="ECO:0000313" key="10">
    <source>
        <dbReference type="Proteomes" id="UP000000496"/>
    </source>
</evidence>
<dbReference type="KEGG" id="sng:SNE_A02970"/>
<keyword evidence="3 6" id="KW-0378">Hydrolase</keyword>
<feature type="transmembrane region" description="Helical" evidence="7">
    <location>
        <begin position="148"/>
        <end position="169"/>
    </location>
</feature>
<evidence type="ECO:0000256" key="2">
    <source>
        <dbReference type="ARBA" id="ARBA00022723"/>
    </source>
</evidence>
<keyword evidence="7" id="KW-0472">Membrane</keyword>
<name>F8L620_SIMNZ</name>
<evidence type="ECO:0000313" key="9">
    <source>
        <dbReference type="EMBL" id="CCB88174.1"/>
    </source>
</evidence>
<keyword evidence="5 6" id="KW-0482">Metalloprotease</keyword>
<evidence type="ECO:0000256" key="7">
    <source>
        <dbReference type="SAM" id="Phobius"/>
    </source>
</evidence>
<dbReference type="AlphaFoldDB" id="F8L620"/>
<sequence>MFSRLETQYQQAERFRSANLSSKFAQAFQYHMLGKAPHRIPELLAIMVKKILPPLANYLANLASKTIQFQAITEDDSKWKELAFLTEKLRVKAGLTTQVTPCYSLTDPSLITSFDEGIVLNEYLLTCPSHEKEFLIMHEIKHIHLSHLTVRLGLSYFFAALDLILLYYYPLAILCVEVGAFYIENAVYQHQEYQADFEAIKALGTSRGAVETFRKKMDQVYPLPPTFHSLDLQHEARKIQEWACSYSEITHPSVTSRLHAALKIS</sequence>
<keyword evidence="7" id="KW-0812">Transmembrane</keyword>
<dbReference type="eggNOG" id="COG0501">
    <property type="taxonomic scope" value="Bacteria"/>
</dbReference>
<keyword evidence="4 6" id="KW-0862">Zinc</keyword>
<accession>F8L620</accession>
<dbReference type="GO" id="GO:0004222">
    <property type="term" value="F:metalloendopeptidase activity"/>
    <property type="evidence" value="ECO:0007669"/>
    <property type="project" value="InterPro"/>
</dbReference>
<evidence type="ECO:0000256" key="1">
    <source>
        <dbReference type="ARBA" id="ARBA00022670"/>
    </source>
</evidence>
<evidence type="ECO:0000256" key="4">
    <source>
        <dbReference type="ARBA" id="ARBA00022833"/>
    </source>
</evidence>
<evidence type="ECO:0000256" key="3">
    <source>
        <dbReference type="ARBA" id="ARBA00022801"/>
    </source>
</evidence>
<organism evidence="9 10">
    <name type="scientific">Simkania negevensis (strain ATCC VR-1471 / DSM 27360 / Z)</name>
    <dbReference type="NCBI Taxonomy" id="331113"/>
    <lineage>
        <taxon>Bacteria</taxon>
        <taxon>Pseudomonadati</taxon>
        <taxon>Chlamydiota</taxon>
        <taxon>Chlamydiia</taxon>
        <taxon>Parachlamydiales</taxon>
        <taxon>Simkaniaceae</taxon>
        <taxon>Simkania</taxon>
    </lineage>
</organism>
<dbReference type="Proteomes" id="UP000000496">
    <property type="component" value="Chromosome gsn.131"/>
</dbReference>
<evidence type="ECO:0000256" key="5">
    <source>
        <dbReference type="ARBA" id="ARBA00023049"/>
    </source>
</evidence>
<comment type="similarity">
    <text evidence="6">Belongs to the peptidase M48 family.</text>
</comment>
<dbReference type="STRING" id="331113.SNE_A02970"/>
<dbReference type="GO" id="GO:0006508">
    <property type="term" value="P:proteolysis"/>
    <property type="evidence" value="ECO:0007669"/>
    <property type="project" value="UniProtKB-KW"/>
</dbReference>
<reference key="1">
    <citation type="journal article" date="2011" name="Mol. Biol. Evol.">
        <title>Unity in variety -- the pan-genome of the Chlamydiae.</title>
        <authorList>
            <person name="Collingro A."/>
            <person name="Tischler P."/>
            <person name="Weinmaier T."/>
            <person name="Penz T."/>
            <person name="Heinz E."/>
            <person name="Brunham R.C."/>
            <person name="Read T.D."/>
            <person name="Bavoil P.M."/>
            <person name="Sachse K."/>
            <person name="Kahane S."/>
            <person name="Friedman M.G."/>
            <person name="Rattei T."/>
            <person name="Myers G.S.A."/>
            <person name="Horn M."/>
        </authorList>
    </citation>
    <scope>NUCLEOTIDE SEQUENCE</scope>
    <source>
        <strain>Z</strain>
    </source>
</reference>
<keyword evidence="2" id="KW-0479">Metal-binding</keyword>
<evidence type="ECO:0000256" key="6">
    <source>
        <dbReference type="RuleBase" id="RU003983"/>
    </source>
</evidence>
<feature type="domain" description="Peptidase M48" evidence="8">
    <location>
        <begin position="118"/>
        <end position="263"/>
    </location>
</feature>
<gene>
    <name evidence="9" type="ordered locus">SNE_A02970</name>
</gene>
<dbReference type="InterPro" id="IPR001915">
    <property type="entry name" value="Peptidase_M48"/>
</dbReference>
<reference evidence="9 10" key="2">
    <citation type="journal article" date="2011" name="Mol. Biol. Evol.">
        <title>Unity in variety--the pan-genome of the Chlamydiae.</title>
        <authorList>
            <person name="Collingro A."/>
            <person name="Tischler P."/>
            <person name="Weinmaier T."/>
            <person name="Penz T."/>
            <person name="Heinz E."/>
            <person name="Brunham R.C."/>
            <person name="Read T.D."/>
            <person name="Bavoil P.M."/>
            <person name="Sachse K."/>
            <person name="Kahane S."/>
            <person name="Friedman M.G."/>
            <person name="Rattei T."/>
            <person name="Myers G.S."/>
            <person name="Horn M."/>
        </authorList>
    </citation>
    <scope>NUCLEOTIDE SEQUENCE [LARGE SCALE GENOMIC DNA]</scope>
    <source>
        <strain evidence="10">ATCC VR-1471 / Z</strain>
    </source>
</reference>
<keyword evidence="1 6" id="KW-0645">Protease</keyword>